<dbReference type="WBParaSite" id="nRc.2.0.1.t00314-RA">
    <property type="protein sequence ID" value="nRc.2.0.1.t00314-RA"/>
    <property type="gene ID" value="nRc.2.0.1.g00314"/>
</dbReference>
<dbReference type="Proteomes" id="UP000887565">
    <property type="component" value="Unplaced"/>
</dbReference>
<keyword evidence="1" id="KW-1185">Reference proteome</keyword>
<evidence type="ECO:0000313" key="1">
    <source>
        <dbReference type="Proteomes" id="UP000887565"/>
    </source>
</evidence>
<proteinExistence type="predicted"/>
<reference evidence="2" key="1">
    <citation type="submission" date="2022-11" db="UniProtKB">
        <authorList>
            <consortium name="WormBaseParasite"/>
        </authorList>
    </citation>
    <scope>IDENTIFICATION</scope>
</reference>
<accession>A0A915HF70</accession>
<name>A0A915HF70_ROMCU</name>
<dbReference type="AlphaFoldDB" id="A0A915HF70"/>
<sequence>MKIFYRGILIISKLKWDGKLELLGPAALASLNSVGITAAFTAVFALDLADVDDEDGGDVFSSLITLLDDGVVLSTLEMGSDVLSGKAVAATEFSFNAGGADDSFWPIVGRC</sequence>
<protein>
    <submittedName>
        <fullName evidence="2">Uncharacterized protein</fullName>
    </submittedName>
</protein>
<evidence type="ECO:0000313" key="2">
    <source>
        <dbReference type="WBParaSite" id="nRc.2.0.1.t00314-RA"/>
    </source>
</evidence>
<organism evidence="1 2">
    <name type="scientific">Romanomermis culicivorax</name>
    <name type="common">Nematode worm</name>
    <dbReference type="NCBI Taxonomy" id="13658"/>
    <lineage>
        <taxon>Eukaryota</taxon>
        <taxon>Metazoa</taxon>
        <taxon>Ecdysozoa</taxon>
        <taxon>Nematoda</taxon>
        <taxon>Enoplea</taxon>
        <taxon>Dorylaimia</taxon>
        <taxon>Mermithida</taxon>
        <taxon>Mermithoidea</taxon>
        <taxon>Mermithidae</taxon>
        <taxon>Romanomermis</taxon>
    </lineage>
</organism>